<sequence length="124" mass="13459">MSVEPEMGFVVVSLSGITAMGHHGVLESERREGQPFSVDLRLVAPEPGTDELSEAVNYAEVAELVSDLIRSQAVNLIETLAARIADAVVELPRVREVDVTVHKPHAPIPVPFNDVTVTVNRRTP</sequence>
<evidence type="ECO:0000256" key="1">
    <source>
        <dbReference type="ARBA" id="ARBA00001353"/>
    </source>
</evidence>
<comment type="catalytic activity">
    <reaction evidence="1 6">
        <text>7,8-dihydroneopterin = 6-hydroxymethyl-7,8-dihydropterin + glycolaldehyde</text>
        <dbReference type="Rhea" id="RHEA:10540"/>
        <dbReference type="ChEBI" id="CHEBI:17001"/>
        <dbReference type="ChEBI" id="CHEBI:17071"/>
        <dbReference type="ChEBI" id="CHEBI:44841"/>
        <dbReference type="EC" id="4.1.2.25"/>
    </reaction>
</comment>
<dbReference type="SUPFAM" id="SSF55620">
    <property type="entry name" value="Tetrahydrobiopterin biosynthesis enzymes-like"/>
    <property type="match status" value="1"/>
</dbReference>
<dbReference type="GO" id="GO:0005737">
    <property type="term" value="C:cytoplasm"/>
    <property type="evidence" value="ECO:0007669"/>
    <property type="project" value="TreeGrafter"/>
</dbReference>
<protein>
    <recommendedName>
        <fullName evidence="6">7,8-dihydroneopterin aldolase</fullName>
        <ecNumber evidence="6">4.1.2.25</ecNumber>
    </recommendedName>
</protein>
<gene>
    <name evidence="8" type="ORF">PFR_JS23_283</name>
</gene>
<feature type="domain" description="Dihydroneopterin aldolase/epimerase" evidence="7">
    <location>
        <begin position="12"/>
        <end position="121"/>
    </location>
</feature>
<keyword evidence="5 6" id="KW-0456">Lyase</keyword>
<dbReference type="InterPro" id="IPR006156">
    <property type="entry name" value="Dihydroneopterin_aldolase"/>
</dbReference>
<keyword evidence="4 6" id="KW-0289">Folate biosynthesis</keyword>
<dbReference type="OrthoDB" id="3212934at2"/>
<dbReference type="Proteomes" id="UP000250080">
    <property type="component" value="Chromosome I"/>
</dbReference>
<dbReference type="EC" id="4.1.2.25" evidence="6"/>
<dbReference type="InterPro" id="IPR006157">
    <property type="entry name" value="FolB_dom"/>
</dbReference>
<reference evidence="8 9" key="1">
    <citation type="submission" date="2016-09" db="EMBL/GenBank/DDBJ databases">
        <authorList>
            <person name="Laine KS P."/>
        </authorList>
    </citation>
    <scope>NUCLEOTIDE SEQUENCE [LARGE SCALE GENOMIC DNA]</scope>
    <source>
        <strain evidence="8">PFRJS-23</strain>
    </source>
</reference>
<evidence type="ECO:0000259" key="7">
    <source>
        <dbReference type="SMART" id="SM00905"/>
    </source>
</evidence>
<evidence type="ECO:0000256" key="4">
    <source>
        <dbReference type="ARBA" id="ARBA00022909"/>
    </source>
</evidence>
<dbReference type="GO" id="GO:0046654">
    <property type="term" value="P:tetrahydrofolate biosynthetic process"/>
    <property type="evidence" value="ECO:0007669"/>
    <property type="project" value="UniProtKB-UniRule"/>
</dbReference>
<name>A0A0A8QE42_9ACTN</name>
<comment type="pathway">
    <text evidence="2 6">Cofactor biosynthesis; tetrahydrofolate biosynthesis; 2-amino-4-hydroxy-6-hydroxymethyl-7,8-dihydropteridine diphosphate from 7,8-dihydroneopterin triphosphate: step 3/4.</text>
</comment>
<dbReference type="EMBL" id="LT618793">
    <property type="protein sequence ID" value="SCQ74811.1"/>
    <property type="molecule type" value="Genomic_DNA"/>
</dbReference>
<evidence type="ECO:0000313" key="9">
    <source>
        <dbReference type="Proteomes" id="UP000250080"/>
    </source>
</evidence>
<proteinExistence type="inferred from homology"/>
<evidence type="ECO:0000256" key="6">
    <source>
        <dbReference type="RuleBase" id="RU362079"/>
    </source>
</evidence>
<evidence type="ECO:0000256" key="3">
    <source>
        <dbReference type="ARBA" id="ARBA00005708"/>
    </source>
</evidence>
<comment type="similarity">
    <text evidence="3 6">Belongs to the DHNA family.</text>
</comment>
<evidence type="ECO:0000256" key="5">
    <source>
        <dbReference type="ARBA" id="ARBA00023239"/>
    </source>
</evidence>
<dbReference type="NCBIfam" id="TIGR00526">
    <property type="entry name" value="folB_dom"/>
    <property type="match status" value="1"/>
</dbReference>
<organism evidence="8 9">
    <name type="scientific">Propionibacterium freudenreichii</name>
    <dbReference type="NCBI Taxonomy" id="1744"/>
    <lineage>
        <taxon>Bacteria</taxon>
        <taxon>Bacillati</taxon>
        <taxon>Actinomycetota</taxon>
        <taxon>Actinomycetes</taxon>
        <taxon>Propionibacteriales</taxon>
        <taxon>Propionibacteriaceae</taxon>
        <taxon>Propionibacterium</taxon>
    </lineage>
</organism>
<dbReference type="PANTHER" id="PTHR42844:SF1">
    <property type="entry name" value="DIHYDRONEOPTERIN ALDOLASE 1-RELATED"/>
    <property type="match status" value="1"/>
</dbReference>
<dbReference type="SMART" id="SM00905">
    <property type="entry name" value="FolB"/>
    <property type="match status" value="1"/>
</dbReference>
<evidence type="ECO:0000313" key="8">
    <source>
        <dbReference type="EMBL" id="SCQ74811.1"/>
    </source>
</evidence>
<dbReference type="UniPathway" id="UPA00077">
    <property type="reaction ID" value="UER00154"/>
</dbReference>
<accession>A0A0A8QE42</accession>
<evidence type="ECO:0000256" key="2">
    <source>
        <dbReference type="ARBA" id="ARBA00005013"/>
    </source>
</evidence>
<dbReference type="PANTHER" id="PTHR42844">
    <property type="entry name" value="DIHYDRONEOPTERIN ALDOLASE 1-RELATED"/>
    <property type="match status" value="1"/>
</dbReference>
<dbReference type="Pfam" id="PF02152">
    <property type="entry name" value="FolB"/>
    <property type="match status" value="1"/>
</dbReference>
<dbReference type="NCBIfam" id="TIGR00525">
    <property type="entry name" value="folB"/>
    <property type="match status" value="1"/>
</dbReference>
<dbReference type="GO" id="GO:0046656">
    <property type="term" value="P:folic acid biosynthetic process"/>
    <property type="evidence" value="ECO:0007669"/>
    <property type="project" value="UniProtKB-UniRule"/>
</dbReference>
<comment type="function">
    <text evidence="6">Catalyzes the conversion of 7,8-dihydroneopterin to 6-hydroxymethyl-7,8-dihydropterin.</text>
</comment>
<dbReference type="Gene3D" id="3.30.1130.10">
    <property type="match status" value="1"/>
</dbReference>
<dbReference type="GO" id="GO:0004150">
    <property type="term" value="F:dihydroneopterin aldolase activity"/>
    <property type="evidence" value="ECO:0007669"/>
    <property type="project" value="UniProtKB-UniRule"/>
</dbReference>
<dbReference type="AlphaFoldDB" id="A0A0A8QE42"/>
<dbReference type="InterPro" id="IPR043133">
    <property type="entry name" value="GTP-CH-I_C/QueF"/>
</dbReference>